<evidence type="ECO:0000313" key="3">
    <source>
        <dbReference type="Proteomes" id="UP000187412"/>
    </source>
</evidence>
<dbReference type="Proteomes" id="UP000187412">
    <property type="component" value="Unassembled WGS sequence"/>
</dbReference>
<comment type="caution">
    <text evidence="2">The sequence shown here is derived from an EMBL/GenBank/DDBJ whole genome shotgun (WGS) entry which is preliminary data.</text>
</comment>
<dbReference type="EMBL" id="MPTB01000041">
    <property type="protein sequence ID" value="OMD42360.1"/>
    <property type="molecule type" value="Genomic_DNA"/>
</dbReference>
<accession>A0ABX3H3V6</accession>
<dbReference type="Pfam" id="PF05954">
    <property type="entry name" value="Phage_GPD"/>
    <property type="match status" value="1"/>
</dbReference>
<sequence>MNNAVKDRFASHQLHVVWPYGNLRLQQIKLTQELGAHAKLLITGSMEADQTDTLITRAGSNDEVELWVTDDNARKYPLFMGQLYAVDVQHLNQEVIVTLDVISHSFKLDTQLKNRSFQQVNQRYVEIVDAVLADYKGSDKLDEAFGKKNTGQFIMQYQETDWTFLQRLASHVGALLVPNVTAQRVQIWIGIPQARKYIQLEGVPFAMQRSIPPYLDQEANGWNTASIGDYTRYTFEWDQMLQLGDEIERNQETFIITKREGQMIHGLMTWSYECAIQQGIKVPKNYNRILIGAAIEGKILEVSRNQVRLHLDMDNRQNAADARWFPYSAEGSQVWYMMPERGAQVKLYFPSADEDDAIVIQSVRTKPSTSTALLSPPGQNGSMESPAERHSRKTADPGIKSFANPQGKEVSLGNSELHMTAQEGALYISMNNHLGVNMNSTQRIWIQASSQLTLDAANIRIQGTNSLQLHTMTTTLDLAQEVNNVSSEIELKGSIHEYYPEPILSAFEQQVSALGIEAVTKQHQLLIADNNAEGNLDSLQDAAKGLWDNVVDFGDMVFSAYQGDKEARMVYSMFNGGTEVAPLEERNSTFAGLLNTVDYTEDFITGEKSVSAEFEKAKDSFKEGSAEFLRNQQKANAYHNPLTLTPEESYEIGRIQGGQELFEMDIASSFFVPSLAAIRNSKKVLSGETKTERCVRIRRVLGPGWGGW</sequence>
<evidence type="ECO:0000313" key="2">
    <source>
        <dbReference type="EMBL" id="OMD42360.1"/>
    </source>
</evidence>
<name>A0ABX3H3V6_PAEBO</name>
<feature type="region of interest" description="Disordered" evidence="1">
    <location>
        <begin position="368"/>
        <end position="405"/>
    </location>
</feature>
<gene>
    <name evidence="2" type="ORF">BSK56_26070</name>
</gene>
<organism evidence="2 3">
    <name type="scientific">Paenibacillus borealis</name>
    <dbReference type="NCBI Taxonomy" id="160799"/>
    <lineage>
        <taxon>Bacteria</taxon>
        <taxon>Bacillati</taxon>
        <taxon>Bacillota</taxon>
        <taxon>Bacilli</taxon>
        <taxon>Bacillales</taxon>
        <taxon>Paenibacillaceae</taxon>
        <taxon>Paenibacillus</taxon>
    </lineage>
</organism>
<keyword evidence="3" id="KW-1185">Reference proteome</keyword>
<feature type="compositionally biased region" description="Polar residues" evidence="1">
    <location>
        <begin position="368"/>
        <end position="383"/>
    </location>
</feature>
<dbReference type="SUPFAM" id="SSF69279">
    <property type="entry name" value="Phage tail proteins"/>
    <property type="match status" value="1"/>
</dbReference>
<protein>
    <recommendedName>
        <fullName evidence="4">Gp5/Type VI secretion system Vgr protein OB-fold domain-containing protein</fullName>
    </recommendedName>
</protein>
<reference evidence="2 3" key="1">
    <citation type="submission" date="2016-10" db="EMBL/GenBank/DDBJ databases">
        <title>Paenibacillus species isolates.</title>
        <authorList>
            <person name="Beno S.M."/>
        </authorList>
    </citation>
    <scope>NUCLEOTIDE SEQUENCE [LARGE SCALE GENOMIC DNA]</scope>
    <source>
        <strain evidence="2 3">FSL H7-0744</strain>
    </source>
</reference>
<evidence type="ECO:0008006" key="4">
    <source>
        <dbReference type="Google" id="ProtNLM"/>
    </source>
</evidence>
<dbReference type="RefSeq" id="WP_076113409.1">
    <property type="nucleotide sequence ID" value="NZ_MPTB01000041.1"/>
</dbReference>
<evidence type="ECO:0000256" key="1">
    <source>
        <dbReference type="SAM" id="MobiDB-lite"/>
    </source>
</evidence>
<proteinExistence type="predicted"/>
<dbReference type="Gene3D" id="3.55.50.10">
    <property type="entry name" value="Baseplate protein-like domains"/>
    <property type="match status" value="1"/>
</dbReference>
<feature type="compositionally biased region" description="Basic and acidic residues" evidence="1">
    <location>
        <begin position="386"/>
        <end position="395"/>
    </location>
</feature>